<evidence type="ECO:0000256" key="2">
    <source>
        <dbReference type="SAM" id="Phobius"/>
    </source>
</evidence>
<dbReference type="AlphaFoldDB" id="A0A2S7ADQ7"/>
<dbReference type="InterPro" id="IPR010654">
    <property type="entry name" value="Phage_lambda_tail_I"/>
</dbReference>
<keyword evidence="2" id="KW-1133">Transmembrane helix</keyword>
<accession>A0A2S7ADQ7</accession>
<feature type="compositionally biased region" description="Polar residues" evidence="1">
    <location>
        <begin position="162"/>
        <end position="172"/>
    </location>
</feature>
<reference evidence="3 4" key="1">
    <citation type="submission" date="2016-08" db="EMBL/GenBank/DDBJ databases">
        <title>Evolution of the type three secretion system and type three effector repertoires in Xanthomonas.</title>
        <authorList>
            <person name="Merda D."/>
            <person name="Briand M."/>
            <person name="Bosis E."/>
            <person name="Rousseau C."/>
            <person name="Portier P."/>
            <person name="Jacques M.-A."/>
            <person name="Fischer-Le Saux M."/>
        </authorList>
    </citation>
    <scope>NUCLEOTIDE SEQUENCE [LARGE SCALE GENOMIC DNA]</scope>
    <source>
        <strain evidence="3 4">CFBP 7645</strain>
    </source>
</reference>
<proteinExistence type="predicted"/>
<sequence length="205" mass="21157">MNTKIRTVRLYGVLGARFGRSFRLAVSSPAEAIRALCVQIPGLERFLMESKDRGMAFAVFIGRRNLREDQLDDPPGNDDIRIAPILTGSKSGGVFQTILGVALIAVAAVAVVASGGTAAGVFAAGGVWGTTALVGLSLTIGGVAQMLAPQAKGLGTSERPENQPSYSFNGPVNTQAQGNPVPVAYGRVWAGGAIISAGIYAEDQA</sequence>
<name>A0A2S7ADQ7_9XANT</name>
<dbReference type="Pfam" id="PF06805">
    <property type="entry name" value="Lambda_tail_I"/>
    <property type="match status" value="1"/>
</dbReference>
<dbReference type="Proteomes" id="UP000239204">
    <property type="component" value="Unassembled WGS sequence"/>
</dbReference>
<feature type="region of interest" description="Disordered" evidence="1">
    <location>
        <begin position="153"/>
        <end position="172"/>
    </location>
</feature>
<keyword evidence="2" id="KW-0472">Membrane</keyword>
<evidence type="ECO:0000313" key="4">
    <source>
        <dbReference type="Proteomes" id="UP000239204"/>
    </source>
</evidence>
<protein>
    <submittedName>
        <fullName evidence="3">Phage tail protein</fullName>
    </submittedName>
</protein>
<gene>
    <name evidence="3" type="ORF">XarjCFBP7645_09480</name>
</gene>
<comment type="caution">
    <text evidence="3">The sequence shown here is derived from an EMBL/GenBank/DDBJ whole genome shotgun (WGS) entry which is preliminary data.</text>
</comment>
<feature type="transmembrane region" description="Helical" evidence="2">
    <location>
        <begin position="94"/>
        <end position="113"/>
    </location>
</feature>
<evidence type="ECO:0000256" key="1">
    <source>
        <dbReference type="SAM" id="MobiDB-lite"/>
    </source>
</evidence>
<feature type="transmembrane region" description="Helical" evidence="2">
    <location>
        <begin position="119"/>
        <end position="144"/>
    </location>
</feature>
<keyword evidence="2" id="KW-0812">Transmembrane</keyword>
<dbReference type="EMBL" id="MIGY01000002">
    <property type="protein sequence ID" value="PPU07823.1"/>
    <property type="molecule type" value="Genomic_DNA"/>
</dbReference>
<dbReference type="RefSeq" id="WP_104537294.1">
    <property type="nucleotide sequence ID" value="NZ_MIGY01000002.1"/>
</dbReference>
<organism evidence="3 4">
    <name type="scientific">Xanthomonas arboricola</name>
    <dbReference type="NCBI Taxonomy" id="56448"/>
    <lineage>
        <taxon>Bacteria</taxon>
        <taxon>Pseudomonadati</taxon>
        <taxon>Pseudomonadota</taxon>
        <taxon>Gammaproteobacteria</taxon>
        <taxon>Lysobacterales</taxon>
        <taxon>Lysobacteraceae</taxon>
        <taxon>Xanthomonas</taxon>
    </lineage>
</organism>
<evidence type="ECO:0000313" key="3">
    <source>
        <dbReference type="EMBL" id="PPU07823.1"/>
    </source>
</evidence>